<dbReference type="SMART" id="SM00320">
    <property type="entry name" value="WD40"/>
    <property type="match status" value="7"/>
</dbReference>
<dbReference type="PANTHER" id="PTHR15574">
    <property type="entry name" value="WD REPEAT DOMAIN-CONTAINING FAMILY"/>
    <property type="match status" value="1"/>
</dbReference>
<feature type="repeat" description="WD" evidence="3">
    <location>
        <begin position="474"/>
        <end position="500"/>
    </location>
</feature>
<organism evidence="4 5">
    <name type="scientific">Panagrolaimus superbus</name>
    <dbReference type="NCBI Taxonomy" id="310955"/>
    <lineage>
        <taxon>Eukaryota</taxon>
        <taxon>Metazoa</taxon>
        <taxon>Ecdysozoa</taxon>
        <taxon>Nematoda</taxon>
        <taxon>Chromadorea</taxon>
        <taxon>Rhabditida</taxon>
        <taxon>Tylenchina</taxon>
        <taxon>Panagrolaimomorpha</taxon>
        <taxon>Panagrolaimoidea</taxon>
        <taxon>Panagrolaimidae</taxon>
        <taxon>Panagrolaimus</taxon>
    </lineage>
</organism>
<dbReference type="Pfam" id="PF00400">
    <property type="entry name" value="WD40"/>
    <property type="match status" value="2"/>
</dbReference>
<dbReference type="Gene3D" id="2.130.10.10">
    <property type="entry name" value="YVTN repeat-like/Quinoprotein amine dehydrogenase"/>
    <property type="match status" value="2"/>
</dbReference>
<dbReference type="AlphaFoldDB" id="A0A914YRY3"/>
<dbReference type="InterPro" id="IPR011990">
    <property type="entry name" value="TPR-like_helical_dom_sf"/>
</dbReference>
<accession>A0A914YRY3</accession>
<dbReference type="GO" id="GO:0005737">
    <property type="term" value="C:cytoplasm"/>
    <property type="evidence" value="ECO:0007669"/>
    <property type="project" value="TreeGrafter"/>
</dbReference>
<evidence type="ECO:0000256" key="2">
    <source>
        <dbReference type="ARBA" id="ARBA00022737"/>
    </source>
</evidence>
<dbReference type="WBParaSite" id="PSU_v2.g3506.t1">
    <property type="protein sequence ID" value="PSU_v2.g3506.t1"/>
    <property type="gene ID" value="PSU_v2.g3506"/>
</dbReference>
<dbReference type="PROSITE" id="PS50082">
    <property type="entry name" value="WD_REPEATS_2"/>
    <property type="match status" value="2"/>
</dbReference>
<dbReference type="InterPro" id="IPR036322">
    <property type="entry name" value="WD40_repeat_dom_sf"/>
</dbReference>
<dbReference type="Proteomes" id="UP000887577">
    <property type="component" value="Unplaced"/>
</dbReference>
<evidence type="ECO:0000256" key="3">
    <source>
        <dbReference type="PROSITE-ProRule" id="PRU00221"/>
    </source>
</evidence>
<dbReference type="InterPro" id="IPR045151">
    <property type="entry name" value="DCAF8"/>
</dbReference>
<dbReference type="Gene3D" id="1.25.40.10">
    <property type="entry name" value="Tetratricopeptide repeat domain"/>
    <property type="match status" value="1"/>
</dbReference>
<dbReference type="InterPro" id="IPR015943">
    <property type="entry name" value="WD40/YVTN_repeat-like_dom_sf"/>
</dbReference>
<dbReference type="SUPFAM" id="SSF48452">
    <property type="entry name" value="TPR-like"/>
    <property type="match status" value="1"/>
</dbReference>
<dbReference type="PROSITE" id="PS50294">
    <property type="entry name" value="WD_REPEATS_REGION"/>
    <property type="match status" value="1"/>
</dbReference>
<evidence type="ECO:0000313" key="4">
    <source>
        <dbReference type="Proteomes" id="UP000887577"/>
    </source>
</evidence>
<dbReference type="SUPFAM" id="SSF50978">
    <property type="entry name" value="WD40 repeat-like"/>
    <property type="match status" value="1"/>
</dbReference>
<proteinExistence type="predicted"/>
<dbReference type="InterPro" id="IPR001680">
    <property type="entry name" value="WD40_rpt"/>
</dbReference>
<keyword evidence="1 3" id="KW-0853">WD repeat</keyword>
<dbReference type="GO" id="GO:0080008">
    <property type="term" value="C:Cul4-RING E3 ubiquitin ligase complex"/>
    <property type="evidence" value="ECO:0007669"/>
    <property type="project" value="TreeGrafter"/>
</dbReference>
<evidence type="ECO:0000256" key="1">
    <source>
        <dbReference type="ARBA" id="ARBA00022574"/>
    </source>
</evidence>
<evidence type="ECO:0000313" key="5">
    <source>
        <dbReference type="WBParaSite" id="PSU_v2.g3506.t1"/>
    </source>
</evidence>
<keyword evidence="2" id="KW-0677">Repeat</keyword>
<name>A0A914YRY3_9BILA</name>
<keyword evidence="4" id="KW-1185">Reference proteome</keyword>
<protein>
    <submittedName>
        <fullName evidence="5">Uncharacterized protein</fullName>
    </submittedName>
</protein>
<feature type="repeat" description="WD" evidence="3">
    <location>
        <begin position="51"/>
        <end position="83"/>
    </location>
</feature>
<reference evidence="5" key="1">
    <citation type="submission" date="2022-11" db="UniProtKB">
        <authorList>
            <consortium name="WormBaseParasite"/>
        </authorList>
    </citation>
    <scope>IDENTIFICATION</scope>
</reference>
<sequence length="607" mass="69234">MKEPFPLQPNNSTLRALFKSCHYGLLNPQSLNHNLKGNSTLIKKLQLSDILRGHEGCVNTIEWNSEGKLLVSGSDDRHIIVWNAAGKELSKFPTQHDGNIFAAKFMNECNDSKIVTGAADGKVFVYQWRGNSTIEKIREWKEQSRRVKQVVLNPGNPNTFYSCSENGFIVQYDDRADINSIVQEEQHGVKSIAVNPVNYNYLAAGVSEEGIKLYDIRHTIKPVLTFASAITTTKAESHTATYIEFNSTGTKLLANCQAEGIYVFDAVPGSEKEPRYLERMEKILKSTLSNDDKDPEHFISEWSPYDAEKIEAKEYYLVENYVKAIEAYSRVIYKVENILRLDPTNINFKADLATLYQARGDCFLKRDYKCDVMDAARDYIRSMELFPKNYRAHVGICGALEGMQQYAKAKKWNTAFVERFNYSGESILKHPEKKSLSKRWNTLKMDGLRDYHSRYVGALNQRTDIKQARFLGGNDEFIVSGSDDGHMLIWDSLTGNIVKLLKADNKILNCVTPHPTAPLIASSGIENVIKFWTPFENSNELSHKLLPEDSDIWQRRDDTSEMDEIVSQGQLNQLESNHMYINNVEIFLRIAQLRNNRPEAFEGCRQS</sequence>